<dbReference type="InterPro" id="IPR036188">
    <property type="entry name" value="FAD/NAD-bd_sf"/>
</dbReference>
<dbReference type="GO" id="GO:0006103">
    <property type="term" value="P:2-oxoglutarate metabolic process"/>
    <property type="evidence" value="ECO:0007669"/>
    <property type="project" value="TreeGrafter"/>
</dbReference>
<reference evidence="5 6" key="1">
    <citation type="submission" date="2013-01" db="EMBL/GenBank/DDBJ databases">
        <authorList>
            <person name="Harkins D.M."/>
            <person name="Durkin A.S."/>
            <person name="Brinkac L.M."/>
            <person name="Haft D.H."/>
            <person name="Selengut J.D."/>
            <person name="Sanka R."/>
            <person name="DePew J."/>
            <person name="Purushe J."/>
            <person name="Picardeau M."/>
            <person name="Werts C."/>
            <person name="Goarant C."/>
            <person name="Vinetz J.M."/>
            <person name="Sutton G.G."/>
            <person name="Nierman W.C."/>
            <person name="Fouts D.E."/>
        </authorList>
    </citation>
    <scope>NUCLEOTIDE SEQUENCE [LARGE SCALE GENOMIC DNA]</scope>
    <source>
        <strain evidence="5 6">Verdun HP</strain>
    </source>
</reference>
<name>M6S0L6_LEPIR</name>
<evidence type="ECO:0000256" key="2">
    <source>
        <dbReference type="ARBA" id="ARBA00023027"/>
    </source>
</evidence>
<evidence type="ECO:0000313" key="6">
    <source>
        <dbReference type="Proteomes" id="UP000012092"/>
    </source>
</evidence>
<dbReference type="GO" id="GO:0050660">
    <property type="term" value="F:flavin adenine dinucleotide binding"/>
    <property type="evidence" value="ECO:0007669"/>
    <property type="project" value="TreeGrafter"/>
</dbReference>
<evidence type="ECO:0000259" key="4">
    <source>
        <dbReference type="Pfam" id="PF07992"/>
    </source>
</evidence>
<feature type="domain" description="FAD/NAD(P)-binding" evidence="4">
    <location>
        <begin position="3"/>
        <end position="106"/>
    </location>
</feature>
<comment type="similarity">
    <text evidence="1">Belongs to the class-I pyridine nucleotide-disulfide oxidoreductase family.</text>
</comment>
<dbReference type="Gene3D" id="3.50.50.60">
    <property type="entry name" value="FAD/NAD(P)-binding domain"/>
    <property type="match status" value="2"/>
</dbReference>
<protein>
    <recommendedName>
        <fullName evidence="3">Dihydrolipoamide dehydrogenase</fullName>
    </recommendedName>
</protein>
<dbReference type="InterPro" id="IPR050151">
    <property type="entry name" value="Class-I_Pyr_Nuc-Dis_Oxidored"/>
</dbReference>
<dbReference type="EMBL" id="AHNZ02000230">
    <property type="protein sequence ID" value="EMO06523.1"/>
    <property type="molecule type" value="Genomic_DNA"/>
</dbReference>
<evidence type="ECO:0000256" key="1">
    <source>
        <dbReference type="ARBA" id="ARBA00007532"/>
    </source>
</evidence>
<dbReference type="InterPro" id="IPR023753">
    <property type="entry name" value="FAD/NAD-binding_dom"/>
</dbReference>
<organism evidence="5 6">
    <name type="scientific">Leptospira interrogans serovar Icterohaemorrhagiae str. Verdun HP</name>
    <dbReference type="NCBI Taxonomy" id="1049910"/>
    <lineage>
        <taxon>Bacteria</taxon>
        <taxon>Pseudomonadati</taxon>
        <taxon>Spirochaetota</taxon>
        <taxon>Spirochaetia</taxon>
        <taxon>Leptospirales</taxon>
        <taxon>Leptospiraceae</taxon>
        <taxon>Leptospira</taxon>
    </lineage>
</organism>
<dbReference type="PRINTS" id="PR00368">
    <property type="entry name" value="FADPNR"/>
</dbReference>
<dbReference type="AlphaFoldDB" id="M6S0L6"/>
<dbReference type="PANTHER" id="PTHR22912:SF217">
    <property type="entry name" value="DIHYDROLIPOYL DEHYDROGENASE"/>
    <property type="match status" value="1"/>
</dbReference>
<sequence length="151" mass="17549">MLKNEDKDIVDEFERIFTKEHNVLLHTNIHKIEYNKNLFYVEAISQGKTILLQSEALLVATGIKPNTDLLNLQNTNIQTDKNGYIVVNEYLETTSPGVYALGDITGKYFYRHSVNFEGEFLFRTLYQEKKELLSNILQSHMQCLHIPRSPK</sequence>
<evidence type="ECO:0000256" key="3">
    <source>
        <dbReference type="ARBA" id="ARBA00031281"/>
    </source>
</evidence>
<dbReference type="Pfam" id="PF07992">
    <property type="entry name" value="Pyr_redox_2"/>
    <property type="match status" value="1"/>
</dbReference>
<dbReference type="Proteomes" id="UP000012092">
    <property type="component" value="Unassembled WGS sequence"/>
</dbReference>
<gene>
    <name evidence="5" type="ORF">LEP1GSC116_2324</name>
</gene>
<dbReference type="PANTHER" id="PTHR22912">
    <property type="entry name" value="DISULFIDE OXIDOREDUCTASE"/>
    <property type="match status" value="1"/>
</dbReference>
<keyword evidence="2" id="KW-0520">NAD</keyword>
<evidence type="ECO:0000313" key="5">
    <source>
        <dbReference type="EMBL" id="EMO06523.1"/>
    </source>
</evidence>
<accession>M6S0L6</accession>
<dbReference type="GO" id="GO:0004148">
    <property type="term" value="F:dihydrolipoyl dehydrogenase (NADH) activity"/>
    <property type="evidence" value="ECO:0007669"/>
    <property type="project" value="TreeGrafter"/>
</dbReference>
<dbReference type="SUPFAM" id="SSF51905">
    <property type="entry name" value="FAD/NAD(P)-binding domain"/>
    <property type="match status" value="1"/>
</dbReference>
<comment type="caution">
    <text evidence="5">The sequence shown here is derived from an EMBL/GenBank/DDBJ whole genome shotgun (WGS) entry which is preliminary data.</text>
</comment>
<proteinExistence type="inferred from homology"/>